<dbReference type="InterPro" id="IPR010998">
    <property type="entry name" value="Integrase_recombinase_N"/>
</dbReference>
<dbReference type="Pfam" id="PF00589">
    <property type="entry name" value="Phage_integrase"/>
    <property type="match status" value="1"/>
</dbReference>
<dbReference type="SUPFAM" id="SSF56349">
    <property type="entry name" value="DNA breaking-rejoining enzymes"/>
    <property type="match status" value="1"/>
</dbReference>
<gene>
    <name evidence="8" type="primary">xerC_6</name>
    <name evidence="8" type="ORF">TRIHO_32570</name>
</gene>
<organism evidence="8 9">
    <name type="scientific">Tritonibacter horizontis</name>
    <dbReference type="NCBI Taxonomy" id="1768241"/>
    <lineage>
        <taxon>Bacteria</taxon>
        <taxon>Pseudomonadati</taxon>
        <taxon>Pseudomonadota</taxon>
        <taxon>Alphaproteobacteria</taxon>
        <taxon>Rhodobacterales</taxon>
        <taxon>Paracoccaceae</taxon>
        <taxon>Tritonibacter</taxon>
    </lineage>
</organism>
<evidence type="ECO:0000259" key="7">
    <source>
        <dbReference type="PROSITE" id="PS51900"/>
    </source>
</evidence>
<dbReference type="PATRIC" id="fig|1768241.3.peg.3403"/>
<comment type="similarity">
    <text evidence="1">Belongs to the 'phage' integrase family.</text>
</comment>
<proteinExistence type="inferred from homology"/>
<dbReference type="GO" id="GO:0006310">
    <property type="term" value="P:DNA recombination"/>
    <property type="evidence" value="ECO:0007669"/>
    <property type="project" value="UniProtKB-KW"/>
</dbReference>
<dbReference type="GO" id="GO:0015074">
    <property type="term" value="P:DNA integration"/>
    <property type="evidence" value="ECO:0007669"/>
    <property type="project" value="UniProtKB-KW"/>
</dbReference>
<evidence type="ECO:0000256" key="1">
    <source>
        <dbReference type="ARBA" id="ARBA00008857"/>
    </source>
</evidence>
<dbReference type="InterPro" id="IPR044068">
    <property type="entry name" value="CB"/>
</dbReference>
<dbReference type="EMBL" id="LPUY01000083">
    <property type="protein sequence ID" value="KUP91887.1"/>
    <property type="molecule type" value="Genomic_DNA"/>
</dbReference>
<dbReference type="GO" id="GO:0003677">
    <property type="term" value="F:DNA binding"/>
    <property type="evidence" value="ECO:0007669"/>
    <property type="project" value="UniProtKB-UniRule"/>
</dbReference>
<keyword evidence="9" id="KW-1185">Reference proteome</keyword>
<dbReference type="CDD" id="cd00397">
    <property type="entry name" value="DNA_BRE_C"/>
    <property type="match status" value="1"/>
</dbReference>
<protein>
    <submittedName>
        <fullName evidence="8">Tyrosine recombinase XerC</fullName>
    </submittedName>
</protein>
<evidence type="ECO:0000259" key="6">
    <source>
        <dbReference type="PROSITE" id="PS51898"/>
    </source>
</evidence>
<reference evidence="8 9" key="1">
    <citation type="submission" date="2015-12" db="EMBL/GenBank/DDBJ databases">
        <title>Genome sequence of the marine Rhodobacteraceae strain O3.65, Candidatus Tritonibacter horizontis.</title>
        <authorList>
            <person name="Poehlein A."/>
            <person name="Giebel H.A."/>
            <person name="Voget S."/>
            <person name="Brinkhoff T."/>
        </authorList>
    </citation>
    <scope>NUCLEOTIDE SEQUENCE [LARGE SCALE GENOMIC DNA]</scope>
    <source>
        <strain evidence="8 9">O3.65</strain>
    </source>
</reference>
<name>A0A132BVN2_9RHOB</name>
<dbReference type="RefSeq" id="WP_106406201.1">
    <property type="nucleotide sequence ID" value="NZ_LPUY01000083.1"/>
</dbReference>
<keyword evidence="3 5" id="KW-0238">DNA-binding</keyword>
<dbReference type="PROSITE" id="PS51900">
    <property type="entry name" value="CB"/>
    <property type="match status" value="1"/>
</dbReference>
<dbReference type="InterPro" id="IPR050090">
    <property type="entry name" value="Tyrosine_recombinase_XerCD"/>
</dbReference>
<evidence type="ECO:0000256" key="2">
    <source>
        <dbReference type="ARBA" id="ARBA00022908"/>
    </source>
</evidence>
<dbReference type="InterPro" id="IPR013762">
    <property type="entry name" value="Integrase-like_cat_sf"/>
</dbReference>
<comment type="caution">
    <text evidence="8">The sequence shown here is derived from an EMBL/GenBank/DDBJ whole genome shotgun (WGS) entry which is preliminary data.</text>
</comment>
<dbReference type="PROSITE" id="PS51898">
    <property type="entry name" value="TYR_RECOMBINASE"/>
    <property type="match status" value="1"/>
</dbReference>
<dbReference type="Gene3D" id="1.10.150.130">
    <property type="match status" value="1"/>
</dbReference>
<accession>A0A132BVN2</accession>
<dbReference type="OrthoDB" id="8421690at2"/>
<evidence type="ECO:0000313" key="8">
    <source>
        <dbReference type="EMBL" id="KUP91887.1"/>
    </source>
</evidence>
<feature type="domain" description="Tyr recombinase" evidence="6">
    <location>
        <begin position="361"/>
        <end position="558"/>
    </location>
</feature>
<dbReference type="PANTHER" id="PTHR30349">
    <property type="entry name" value="PHAGE INTEGRASE-RELATED"/>
    <property type="match status" value="1"/>
</dbReference>
<keyword evidence="4" id="KW-0233">DNA recombination</keyword>
<dbReference type="PANTHER" id="PTHR30349:SF41">
    <property type="entry name" value="INTEGRASE_RECOMBINASE PROTEIN MJ0367-RELATED"/>
    <property type="match status" value="1"/>
</dbReference>
<evidence type="ECO:0000256" key="5">
    <source>
        <dbReference type="PROSITE-ProRule" id="PRU01248"/>
    </source>
</evidence>
<evidence type="ECO:0000256" key="4">
    <source>
        <dbReference type="ARBA" id="ARBA00023172"/>
    </source>
</evidence>
<keyword evidence="2" id="KW-0229">DNA integration</keyword>
<evidence type="ECO:0000313" key="9">
    <source>
        <dbReference type="Proteomes" id="UP000068382"/>
    </source>
</evidence>
<dbReference type="Gene3D" id="1.10.443.10">
    <property type="entry name" value="Intergrase catalytic core"/>
    <property type="match status" value="1"/>
</dbReference>
<dbReference type="AlphaFoldDB" id="A0A132BVN2"/>
<dbReference type="InterPro" id="IPR011010">
    <property type="entry name" value="DNA_brk_join_enz"/>
</dbReference>
<feature type="domain" description="Core-binding (CB)" evidence="7">
    <location>
        <begin position="244"/>
        <end position="337"/>
    </location>
</feature>
<dbReference type="Proteomes" id="UP000068382">
    <property type="component" value="Unassembled WGS sequence"/>
</dbReference>
<dbReference type="InterPro" id="IPR002104">
    <property type="entry name" value="Integrase_catalytic"/>
</dbReference>
<sequence length="695" mass="79410">MIDPFPKALMTFPTDIAPSHSEEEEYRAFLAGLDMTRNMKNRYIAQRREFVAAFPDLALWCEQPLEVRLGRLHGTSAFTPEHPASFWARQYLYYLAFTDRLRLDYGFLLSISPMYAAQLANHLGIDLGIPDLRKRQKAMGYHQTTPQGSTIWVVSRIALHAGIRSPELITSDDLDLLNDAISAYAASSLMKRFHGYDPQKAKATAHFWHRYVRQTQLVLHHLGNGIARPRMTADKRRPYVYPRPDMGVFIERWLEIKRTSLSRVTVDHCAVSLRRFVDFLVRHDPKIEKFANVTSEVMTAFLIDLRSQVGARTKRRLSITAQRSRALHVAQFLSEGAAWEWPDFPTRPVLNTRDLPRLPQRLPRYIPAEQLGPLMEEVRKLPCDFQRAAILIARWSGARRTEIARLPVDCLDAYPDGTPRLRIPAGKTYRERLVPLHPEAAEALRKVIDLRAQSDERPVPDARTGQYVKLLFYRRGVAISPDYLFNYPLKDISHRLGLVDGKGQNLISAHRFRHTVGTELAEGGARMQTIMDVLGHQSPHMSMVYIRVSDEAVLADYQAVLKPDAPIAGPAAEIIRNQRLPQSTVDWLKCNFLKTELELGHCLRLPEEGPCECDLYLNCAKFVTTRSYAPRLRARHRLELNLTEDARCRGWTREIERHSGIASRIEQLLVELGEPVTDAAQEVGQTVEAARKMSR</sequence>
<evidence type="ECO:0000256" key="3">
    <source>
        <dbReference type="ARBA" id="ARBA00023125"/>
    </source>
</evidence>